<dbReference type="Pfam" id="PF00005">
    <property type="entry name" value="ABC_tran"/>
    <property type="match status" value="2"/>
</dbReference>
<evidence type="ECO:0000313" key="12">
    <source>
        <dbReference type="EMBL" id="SEW30212.1"/>
    </source>
</evidence>
<dbReference type="PANTHER" id="PTHR43553:SF23">
    <property type="entry name" value="ABC TRANSPORTER ATP-BINDING COMPONENT"/>
    <property type="match status" value="1"/>
</dbReference>
<dbReference type="GO" id="GO:0016887">
    <property type="term" value="F:ATP hydrolysis activity"/>
    <property type="evidence" value="ECO:0007669"/>
    <property type="project" value="InterPro"/>
</dbReference>
<dbReference type="OrthoDB" id="501320at2"/>
<organism evidence="12 13">
    <name type="scientific">[Clostridium] fimetarium</name>
    <dbReference type="NCBI Taxonomy" id="99656"/>
    <lineage>
        <taxon>Bacteria</taxon>
        <taxon>Bacillati</taxon>
        <taxon>Bacillota</taxon>
        <taxon>Clostridia</taxon>
        <taxon>Lachnospirales</taxon>
        <taxon>Lachnospiraceae</taxon>
    </lineage>
</organism>
<evidence type="ECO:0000256" key="6">
    <source>
        <dbReference type="ARBA" id="ARBA00022741"/>
    </source>
</evidence>
<evidence type="ECO:0000256" key="3">
    <source>
        <dbReference type="ARBA" id="ARBA00022448"/>
    </source>
</evidence>
<keyword evidence="4" id="KW-1003">Cell membrane</keyword>
<comment type="similarity">
    <text evidence="2">Belongs to the ABC transporter superfamily.</text>
</comment>
<keyword evidence="7 12" id="KW-0067">ATP-binding</keyword>
<evidence type="ECO:0000256" key="4">
    <source>
        <dbReference type="ARBA" id="ARBA00022475"/>
    </source>
</evidence>
<evidence type="ECO:0000256" key="10">
    <source>
        <dbReference type="ARBA" id="ARBA00025157"/>
    </source>
</evidence>
<dbReference type="CDD" id="cd03225">
    <property type="entry name" value="ABC_cobalt_CbiO_domain1"/>
    <property type="match status" value="2"/>
</dbReference>
<evidence type="ECO:0000259" key="11">
    <source>
        <dbReference type="PROSITE" id="PS50893"/>
    </source>
</evidence>
<comment type="subcellular location">
    <subcellularLocation>
        <location evidence="1">Cell membrane</location>
        <topology evidence="1">Peripheral membrane protein</topology>
    </subcellularLocation>
</comment>
<evidence type="ECO:0000313" key="13">
    <source>
        <dbReference type="Proteomes" id="UP000199701"/>
    </source>
</evidence>
<dbReference type="GO" id="GO:0005524">
    <property type="term" value="F:ATP binding"/>
    <property type="evidence" value="ECO:0007669"/>
    <property type="project" value="UniProtKB-KW"/>
</dbReference>
<evidence type="ECO:0000256" key="8">
    <source>
        <dbReference type="ARBA" id="ARBA00022967"/>
    </source>
</evidence>
<protein>
    <submittedName>
        <fullName evidence="12">Energy-coupling factor transport system ATP-binding protein</fullName>
    </submittedName>
</protein>
<feature type="domain" description="ABC transporter" evidence="11">
    <location>
        <begin position="4"/>
        <end position="242"/>
    </location>
</feature>
<evidence type="ECO:0000256" key="1">
    <source>
        <dbReference type="ARBA" id="ARBA00004202"/>
    </source>
</evidence>
<sequence>METIEFKNVSFTYPNCTTVALNDVSFAINESEFVVVCGESGSGKTTLLRHMKKNMVPYGRGTGDILYMGQNIENLEDRISASEIGYVQQNPDNQIVTDKVWHELAFGLESLGESNLVIRKKTAEMAEYFGVSNWFRKNVWELSGGQKQLLNLASVMIMQPKVLILDEPTAQLDPIAATQFFDTIRKINQDFGTTIILSEHRLEEVFSMADKVLAMDKGKIVVFDTPEKVGKVLTNNNKSLFYGLPSAMKIYAEVTSENNTNFKIQELANEKCPITVKEGRLWLDSFKKTAQCEQLKNRRSEDKLVDNTLFENEISSTISGIAKSNITAIDLKNVYFRYEKKNEDILSGLNLTVKKGEMLAILGGNGVGKTTLLKLITGIKKPYAGKVKSDGRVIALPQNAQAIFTEITVEEELGEAFTDKTSYNNSITKEDIISSIDDMIAFMELENYRKTNPYDLSGGQQQKLAIAKVLLLQPQILLLDEPTKGIDPYFKRSLAKILEALIDKGVTIVMVSHDIEFCAQYASRCAMLFDGTIVSEGATRDFFGGNSFYTTAANRISRHLFKNCVTCEQVVEACRNIGV</sequence>
<dbReference type="STRING" id="99656.SAMN05421659_10933"/>
<keyword evidence="9" id="KW-0472">Membrane</keyword>
<keyword evidence="5" id="KW-0677">Repeat</keyword>
<dbReference type="GO" id="GO:0042626">
    <property type="term" value="F:ATPase-coupled transmembrane transporter activity"/>
    <property type="evidence" value="ECO:0007669"/>
    <property type="project" value="TreeGrafter"/>
</dbReference>
<dbReference type="Proteomes" id="UP000199701">
    <property type="component" value="Unassembled WGS sequence"/>
</dbReference>
<dbReference type="InterPro" id="IPR017871">
    <property type="entry name" value="ABC_transporter-like_CS"/>
</dbReference>
<dbReference type="RefSeq" id="WP_092454327.1">
    <property type="nucleotide sequence ID" value="NZ_FOJI01000009.1"/>
</dbReference>
<proteinExistence type="inferred from homology"/>
<dbReference type="PROSITE" id="PS50893">
    <property type="entry name" value="ABC_TRANSPORTER_2"/>
    <property type="match status" value="2"/>
</dbReference>
<keyword evidence="6" id="KW-0547">Nucleotide-binding</keyword>
<dbReference type="InterPro" id="IPR003593">
    <property type="entry name" value="AAA+_ATPase"/>
</dbReference>
<accession>A0A1I0QSD2</accession>
<dbReference type="GO" id="GO:0043190">
    <property type="term" value="C:ATP-binding cassette (ABC) transporter complex"/>
    <property type="evidence" value="ECO:0007669"/>
    <property type="project" value="TreeGrafter"/>
</dbReference>
<dbReference type="PANTHER" id="PTHR43553">
    <property type="entry name" value="HEAVY METAL TRANSPORTER"/>
    <property type="match status" value="1"/>
</dbReference>
<dbReference type="InterPro" id="IPR027417">
    <property type="entry name" value="P-loop_NTPase"/>
</dbReference>
<dbReference type="InterPro" id="IPR050095">
    <property type="entry name" value="ECF_ABC_transporter_ATP-bd"/>
</dbReference>
<comment type="function">
    <text evidence="10">Probably part of an ABC transporter complex. Responsible for energy coupling to the transport system.</text>
</comment>
<reference evidence="12 13" key="1">
    <citation type="submission" date="2016-10" db="EMBL/GenBank/DDBJ databases">
        <authorList>
            <person name="de Groot N.N."/>
        </authorList>
    </citation>
    <scope>NUCLEOTIDE SEQUENCE [LARGE SCALE GENOMIC DNA]</scope>
    <source>
        <strain evidence="12 13">DSM 9179</strain>
    </source>
</reference>
<keyword evidence="13" id="KW-1185">Reference proteome</keyword>
<dbReference type="SMART" id="SM00382">
    <property type="entry name" value="AAA"/>
    <property type="match status" value="2"/>
</dbReference>
<dbReference type="EMBL" id="FOJI01000009">
    <property type="protein sequence ID" value="SEW30212.1"/>
    <property type="molecule type" value="Genomic_DNA"/>
</dbReference>
<gene>
    <name evidence="12" type="ORF">SAMN05421659_10933</name>
</gene>
<feature type="domain" description="ABC transporter" evidence="11">
    <location>
        <begin position="329"/>
        <end position="555"/>
    </location>
</feature>
<dbReference type="PROSITE" id="PS00211">
    <property type="entry name" value="ABC_TRANSPORTER_1"/>
    <property type="match status" value="2"/>
</dbReference>
<evidence type="ECO:0000256" key="9">
    <source>
        <dbReference type="ARBA" id="ARBA00023136"/>
    </source>
</evidence>
<name>A0A1I0QSD2_9FIRM</name>
<keyword evidence="3" id="KW-0813">Transport</keyword>
<evidence type="ECO:0000256" key="5">
    <source>
        <dbReference type="ARBA" id="ARBA00022737"/>
    </source>
</evidence>
<evidence type="ECO:0000256" key="2">
    <source>
        <dbReference type="ARBA" id="ARBA00005417"/>
    </source>
</evidence>
<dbReference type="PROSITE" id="PS00675">
    <property type="entry name" value="SIGMA54_INTERACT_1"/>
    <property type="match status" value="1"/>
</dbReference>
<dbReference type="Gene3D" id="3.40.50.300">
    <property type="entry name" value="P-loop containing nucleotide triphosphate hydrolases"/>
    <property type="match status" value="2"/>
</dbReference>
<dbReference type="InterPro" id="IPR003439">
    <property type="entry name" value="ABC_transporter-like_ATP-bd"/>
</dbReference>
<dbReference type="SUPFAM" id="SSF52540">
    <property type="entry name" value="P-loop containing nucleoside triphosphate hydrolases"/>
    <property type="match status" value="2"/>
</dbReference>
<dbReference type="AlphaFoldDB" id="A0A1I0QSD2"/>
<dbReference type="InterPro" id="IPR025662">
    <property type="entry name" value="Sigma_54_int_dom_ATP-bd_1"/>
</dbReference>
<dbReference type="InterPro" id="IPR015856">
    <property type="entry name" value="ABC_transpr_CbiO/EcfA_su"/>
</dbReference>
<evidence type="ECO:0000256" key="7">
    <source>
        <dbReference type="ARBA" id="ARBA00022840"/>
    </source>
</evidence>
<keyword evidence="8" id="KW-1278">Translocase</keyword>